<organism evidence="1 2">
    <name type="scientific">Linderina macrospora</name>
    <dbReference type="NCBI Taxonomy" id="4868"/>
    <lineage>
        <taxon>Eukaryota</taxon>
        <taxon>Fungi</taxon>
        <taxon>Fungi incertae sedis</taxon>
        <taxon>Zoopagomycota</taxon>
        <taxon>Kickxellomycotina</taxon>
        <taxon>Kickxellomycetes</taxon>
        <taxon>Kickxellales</taxon>
        <taxon>Kickxellaceae</taxon>
        <taxon>Linderina</taxon>
    </lineage>
</organism>
<dbReference type="EMBL" id="JANBPW010000348">
    <property type="protein sequence ID" value="KAJ1949837.1"/>
    <property type="molecule type" value="Genomic_DNA"/>
</dbReference>
<evidence type="ECO:0000313" key="1">
    <source>
        <dbReference type="EMBL" id="KAJ1949837.1"/>
    </source>
</evidence>
<accession>A0ACC1JFL0</accession>
<name>A0ACC1JFL0_9FUNG</name>
<gene>
    <name evidence="1" type="ORF">FBU59_000966</name>
</gene>
<reference evidence="1" key="1">
    <citation type="submission" date="2022-07" db="EMBL/GenBank/DDBJ databases">
        <title>Phylogenomic reconstructions and comparative analyses of Kickxellomycotina fungi.</title>
        <authorList>
            <person name="Reynolds N.K."/>
            <person name="Stajich J.E."/>
            <person name="Barry K."/>
            <person name="Grigoriev I.V."/>
            <person name="Crous P."/>
            <person name="Smith M.E."/>
        </authorList>
    </citation>
    <scope>NUCLEOTIDE SEQUENCE</scope>
    <source>
        <strain evidence="1">NRRL 5244</strain>
    </source>
</reference>
<keyword evidence="2" id="KW-1185">Reference proteome</keyword>
<sequence>MNEPATQNEIDYGTALERASDEPVDDSEVELNRMISSIGFGKFHRRILGLCGLGWLADNMFMQCVACILPRVQQHFSVSNGRIGLMSSSMFLGLTGGALMWGLLSDRYGRLVAYRWTLVVSAAFAMLASFAPTFGVFCACLFGLGTGVGGNMPVDGAIFLEFIPREKRHLLTLLSVFFSFGSVLTSALALAILPPFSCPDDDQVCDVSKLNNGWRYLMVTLSLITMVMVVLRNGWFSIYESPKFLLQQNRRSDVIIVLKKIVRFNGGTAKGMTPSLYDRDHSDSQDVANFESSLISPQTNTSSADIARSPSLSSSDDMSWLEWPEDIDEPGRPANQPQTKPIESRIRSALDFRSHMRALEPLFTPELRRTTILIWLIWSLVAMGFTMFNVFLPKFLESRGTPDTQQPLLATSPHSKQTAVYRDALIYAISGIPGSILGAWMVDTRLGRIYSMATSTFFAGLALIAFAMTAKTHIAWLTTLSSSVFGLTSSLMYAIIYAYTPEVFHPSVRGTACGIASAMGRVAGIIAPLIAGVLLEVSTTLPMYLSVALLWLSAASMVALPIETRDIAT</sequence>
<comment type="caution">
    <text evidence="1">The sequence shown here is derived from an EMBL/GenBank/DDBJ whole genome shotgun (WGS) entry which is preliminary data.</text>
</comment>
<evidence type="ECO:0000313" key="2">
    <source>
        <dbReference type="Proteomes" id="UP001150603"/>
    </source>
</evidence>
<proteinExistence type="predicted"/>
<protein>
    <submittedName>
        <fullName evidence="1">Uncharacterized protein</fullName>
    </submittedName>
</protein>
<dbReference type="Proteomes" id="UP001150603">
    <property type="component" value="Unassembled WGS sequence"/>
</dbReference>